<dbReference type="AlphaFoldDB" id="A0A0E9THN9"/>
<protein>
    <submittedName>
        <fullName evidence="1">Uncharacterized protein</fullName>
    </submittedName>
</protein>
<accession>A0A0E9THN9</accession>
<proteinExistence type="predicted"/>
<reference evidence="1" key="2">
    <citation type="journal article" date="2015" name="Fish Shellfish Immunol.">
        <title>Early steps in the European eel (Anguilla anguilla)-Vibrio vulnificus interaction in the gills: Role of the RtxA13 toxin.</title>
        <authorList>
            <person name="Callol A."/>
            <person name="Pajuelo D."/>
            <person name="Ebbesson L."/>
            <person name="Teles M."/>
            <person name="MacKenzie S."/>
            <person name="Amaro C."/>
        </authorList>
    </citation>
    <scope>NUCLEOTIDE SEQUENCE</scope>
</reference>
<dbReference type="EMBL" id="GBXM01056162">
    <property type="protein sequence ID" value="JAH52415.1"/>
    <property type="molecule type" value="Transcribed_RNA"/>
</dbReference>
<reference evidence="1" key="1">
    <citation type="submission" date="2014-11" db="EMBL/GenBank/DDBJ databases">
        <authorList>
            <person name="Amaro Gonzalez C."/>
        </authorList>
    </citation>
    <scope>NUCLEOTIDE SEQUENCE</scope>
</reference>
<evidence type="ECO:0000313" key="1">
    <source>
        <dbReference type="EMBL" id="JAH52415.1"/>
    </source>
</evidence>
<sequence>MNCMLGDSATTSPSYCPIDFVLHPGVCVCFSSECFDS</sequence>
<name>A0A0E9THN9_ANGAN</name>
<organism evidence="1">
    <name type="scientific">Anguilla anguilla</name>
    <name type="common">European freshwater eel</name>
    <name type="synonym">Muraena anguilla</name>
    <dbReference type="NCBI Taxonomy" id="7936"/>
    <lineage>
        <taxon>Eukaryota</taxon>
        <taxon>Metazoa</taxon>
        <taxon>Chordata</taxon>
        <taxon>Craniata</taxon>
        <taxon>Vertebrata</taxon>
        <taxon>Euteleostomi</taxon>
        <taxon>Actinopterygii</taxon>
        <taxon>Neopterygii</taxon>
        <taxon>Teleostei</taxon>
        <taxon>Anguilliformes</taxon>
        <taxon>Anguillidae</taxon>
        <taxon>Anguilla</taxon>
    </lineage>
</organism>